<dbReference type="AlphaFoldDB" id="A0A5M6D431"/>
<evidence type="ECO:0008006" key="4">
    <source>
        <dbReference type="Google" id="ProtNLM"/>
    </source>
</evidence>
<dbReference type="Proteomes" id="UP000324479">
    <property type="component" value="Unassembled WGS sequence"/>
</dbReference>
<organism evidence="2 3">
    <name type="scientific">Roseiconus nitratireducens</name>
    <dbReference type="NCBI Taxonomy" id="2605748"/>
    <lineage>
        <taxon>Bacteria</taxon>
        <taxon>Pseudomonadati</taxon>
        <taxon>Planctomycetota</taxon>
        <taxon>Planctomycetia</taxon>
        <taxon>Pirellulales</taxon>
        <taxon>Pirellulaceae</taxon>
        <taxon>Roseiconus</taxon>
    </lineage>
</organism>
<sequence>MDESIKCPAESRCEETRMRSFLGLGLRRSPGRFILLSMTSALILAGMPIGIGCKRTADHFESNQIPSRKEEPAESATLHANDDNPAGLDTSPVDTESPELTASAPSFDRPVTVAVNYSARKDGDGWRIEAQVSLRILSGHYIYGDLEENTPFEPLRVELILPDGMSRDTEWTYPVPLIQNGHATYVDSVSLTCQLRSSMKSQVPIGAVIRMQACNDEVCFPPATIERRDSVQWK</sequence>
<evidence type="ECO:0000313" key="2">
    <source>
        <dbReference type="EMBL" id="KAA5542268.1"/>
    </source>
</evidence>
<proteinExistence type="predicted"/>
<reference evidence="2 3" key="1">
    <citation type="submission" date="2019-08" db="EMBL/GenBank/DDBJ databases">
        <authorList>
            <person name="Dhanesh K."/>
            <person name="Kumar G."/>
            <person name="Sasikala C."/>
            <person name="Venkata Ramana C."/>
        </authorList>
    </citation>
    <scope>NUCLEOTIDE SEQUENCE [LARGE SCALE GENOMIC DNA]</scope>
    <source>
        <strain evidence="2 3">JC645</strain>
    </source>
</reference>
<dbReference type="EMBL" id="VWOX01000008">
    <property type="protein sequence ID" value="KAA5542268.1"/>
    <property type="molecule type" value="Genomic_DNA"/>
</dbReference>
<protein>
    <recommendedName>
        <fullName evidence="4">Thiol:disulfide interchange protein DsbD N-terminal domain-containing protein</fullName>
    </recommendedName>
</protein>
<dbReference type="InterPro" id="IPR036929">
    <property type="entry name" value="DsbDN_sf"/>
</dbReference>
<gene>
    <name evidence="2" type="ORF">FYK55_15830</name>
</gene>
<evidence type="ECO:0000313" key="3">
    <source>
        <dbReference type="Proteomes" id="UP000324479"/>
    </source>
</evidence>
<name>A0A5M6D431_9BACT</name>
<feature type="compositionally biased region" description="Polar residues" evidence="1">
    <location>
        <begin position="92"/>
        <end position="104"/>
    </location>
</feature>
<evidence type="ECO:0000256" key="1">
    <source>
        <dbReference type="SAM" id="MobiDB-lite"/>
    </source>
</evidence>
<feature type="region of interest" description="Disordered" evidence="1">
    <location>
        <begin position="61"/>
        <end position="104"/>
    </location>
</feature>
<comment type="caution">
    <text evidence="2">The sequence shown here is derived from an EMBL/GenBank/DDBJ whole genome shotgun (WGS) entry which is preliminary data.</text>
</comment>
<dbReference type="Gene3D" id="2.60.40.1250">
    <property type="entry name" value="Thiol:disulfide interchange protein DsbD, N-terminal domain"/>
    <property type="match status" value="1"/>
</dbReference>
<feature type="compositionally biased region" description="Basic and acidic residues" evidence="1">
    <location>
        <begin position="61"/>
        <end position="72"/>
    </location>
</feature>
<keyword evidence="3" id="KW-1185">Reference proteome</keyword>
<accession>A0A5M6D431</accession>